<dbReference type="Gene3D" id="3.40.50.720">
    <property type="entry name" value="NAD(P)-binding Rossmann-like Domain"/>
    <property type="match status" value="1"/>
</dbReference>
<evidence type="ECO:0000313" key="3">
    <source>
        <dbReference type="EMBL" id="TXL65344.1"/>
    </source>
</evidence>
<organism evidence="3 4">
    <name type="scientific">Zeimonas arvi</name>
    <dbReference type="NCBI Taxonomy" id="2498847"/>
    <lineage>
        <taxon>Bacteria</taxon>
        <taxon>Pseudomonadati</taxon>
        <taxon>Pseudomonadota</taxon>
        <taxon>Betaproteobacteria</taxon>
        <taxon>Burkholderiales</taxon>
        <taxon>Burkholderiaceae</taxon>
        <taxon>Zeimonas</taxon>
    </lineage>
</organism>
<dbReference type="EC" id="1.5.1.33" evidence="3"/>
<dbReference type="EMBL" id="VDUY01000004">
    <property type="protein sequence ID" value="TXL65344.1"/>
    <property type="molecule type" value="Genomic_DNA"/>
</dbReference>
<evidence type="ECO:0000256" key="2">
    <source>
        <dbReference type="ARBA" id="ARBA00023002"/>
    </source>
</evidence>
<dbReference type="Proteomes" id="UP000321548">
    <property type="component" value="Unassembled WGS sequence"/>
</dbReference>
<evidence type="ECO:0000256" key="1">
    <source>
        <dbReference type="ARBA" id="ARBA00006484"/>
    </source>
</evidence>
<dbReference type="Pfam" id="PF13561">
    <property type="entry name" value="adh_short_C2"/>
    <property type="match status" value="1"/>
</dbReference>
<dbReference type="PANTHER" id="PTHR43639">
    <property type="entry name" value="OXIDOREDUCTASE, SHORT-CHAIN DEHYDROGENASE/REDUCTASE FAMILY (AFU_ORTHOLOGUE AFUA_5G02870)"/>
    <property type="match status" value="1"/>
</dbReference>
<dbReference type="FunFam" id="3.40.50.720:FF:000084">
    <property type="entry name" value="Short-chain dehydrogenase reductase"/>
    <property type="match status" value="1"/>
</dbReference>
<accession>A0A5C8NVZ8</accession>
<proteinExistence type="inferred from homology"/>
<dbReference type="InterPro" id="IPR020904">
    <property type="entry name" value="Sc_DH/Rdtase_CS"/>
</dbReference>
<keyword evidence="4" id="KW-1185">Reference proteome</keyword>
<dbReference type="PROSITE" id="PS00061">
    <property type="entry name" value="ADH_SHORT"/>
    <property type="match status" value="1"/>
</dbReference>
<dbReference type="PANTHER" id="PTHR43639:SF1">
    <property type="entry name" value="SHORT-CHAIN DEHYDROGENASE_REDUCTASE FAMILY PROTEIN"/>
    <property type="match status" value="1"/>
</dbReference>
<keyword evidence="2 3" id="KW-0560">Oxidoreductase</keyword>
<sequence length="258" mass="26852">MTDSPSIADSPAARPVALVTGAARRIGAAIASHLHAGGYDVVVHYRSSSEEATDLVETLNRARAGSAIAIGADLSRAADCAALIERAAAWRGGRLDALVNNASSFRRTPLGTIDEAAWHDLVDGNLKAALFCSQAAAPWLRAAGGAIVNLCDVHTERPLREFSVYSAAKAGIVALTRALALELAPAVRVNAVSPGSLDWPEDGIFTEAERRATEAAIPLARLGTGEDIARAVEFLLRGNRYVTGHALAVDGGASLVSR</sequence>
<dbReference type="InterPro" id="IPR036291">
    <property type="entry name" value="NAD(P)-bd_dom_sf"/>
</dbReference>
<evidence type="ECO:0000313" key="4">
    <source>
        <dbReference type="Proteomes" id="UP000321548"/>
    </source>
</evidence>
<gene>
    <name evidence="3" type="ORF">FHP08_11180</name>
</gene>
<dbReference type="OrthoDB" id="9793499at2"/>
<name>A0A5C8NVZ8_9BURK</name>
<dbReference type="SUPFAM" id="SSF51735">
    <property type="entry name" value="NAD(P)-binding Rossmann-fold domains"/>
    <property type="match status" value="1"/>
</dbReference>
<dbReference type="NCBIfam" id="NF006598">
    <property type="entry name" value="PRK09135.1"/>
    <property type="match status" value="1"/>
</dbReference>
<dbReference type="GO" id="GO:0047040">
    <property type="term" value="F:pteridine reductase activity"/>
    <property type="evidence" value="ECO:0007669"/>
    <property type="project" value="UniProtKB-EC"/>
</dbReference>
<dbReference type="PRINTS" id="PR00081">
    <property type="entry name" value="GDHRDH"/>
</dbReference>
<dbReference type="PRINTS" id="PR00080">
    <property type="entry name" value="SDRFAMILY"/>
</dbReference>
<comment type="similarity">
    <text evidence="1">Belongs to the short-chain dehydrogenases/reductases (SDR) family.</text>
</comment>
<dbReference type="RefSeq" id="WP_147704539.1">
    <property type="nucleotide sequence ID" value="NZ_VDUY01000004.1"/>
</dbReference>
<dbReference type="AlphaFoldDB" id="A0A5C8NVZ8"/>
<protein>
    <submittedName>
        <fullName evidence="3">Pteridine reductase</fullName>
        <ecNumber evidence="3">1.5.1.33</ecNumber>
    </submittedName>
</protein>
<comment type="caution">
    <text evidence="3">The sequence shown here is derived from an EMBL/GenBank/DDBJ whole genome shotgun (WGS) entry which is preliminary data.</text>
</comment>
<dbReference type="InterPro" id="IPR002347">
    <property type="entry name" value="SDR_fam"/>
</dbReference>
<reference evidence="3 4" key="1">
    <citation type="submission" date="2019-06" db="EMBL/GenBank/DDBJ databases">
        <title>Quisquiliibacterium sp. nov., isolated from a maize field.</title>
        <authorList>
            <person name="Lin S.-Y."/>
            <person name="Tsai C.-F."/>
            <person name="Young C.-C."/>
        </authorList>
    </citation>
    <scope>NUCLEOTIDE SEQUENCE [LARGE SCALE GENOMIC DNA]</scope>
    <source>
        <strain evidence="3 4">CC-CFT501</strain>
    </source>
</reference>